<evidence type="ECO:0000313" key="12">
    <source>
        <dbReference type="Proteomes" id="UP000283509"/>
    </source>
</evidence>
<keyword evidence="2" id="KW-0813">Transport</keyword>
<evidence type="ECO:0000256" key="2">
    <source>
        <dbReference type="ARBA" id="ARBA00022448"/>
    </source>
</evidence>
<feature type="region of interest" description="Disordered" evidence="8">
    <location>
        <begin position="455"/>
        <end position="496"/>
    </location>
</feature>
<feature type="transmembrane region" description="Helical" evidence="9">
    <location>
        <begin position="13"/>
        <end position="39"/>
    </location>
</feature>
<dbReference type="GO" id="GO:0005886">
    <property type="term" value="C:plasma membrane"/>
    <property type="evidence" value="ECO:0007669"/>
    <property type="project" value="TreeGrafter"/>
</dbReference>
<feature type="domain" description="Potassium channel" evidence="10">
    <location>
        <begin position="68"/>
        <end position="142"/>
    </location>
</feature>
<evidence type="ECO:0000256" key="3">
    <source>
        <dbReference type="ARBA" id="ARBA00022692"/>
    </source>
</evidence>
<feature type="region of interest" description="Disordered" evidence="8">
    <location>
        <begin position="525"/>
        <end position="564"/>
    </location>
</feature>
<dbReference type="Proteomes" id="UP000283509">
    <property type="component" value="Unassembled WGS sequence"/>
</dbReference>
<dbReference type="GO" id="GO:0022841">
    <property type="term" value="F:potassium ion leak channel activity"/>
    <property type="evidence" value="ECO:0007669"/>
    <property type="project" value="TreeGrafter"/>
</dbReference>
<dbReference type="OrthoDB" id="297496at2759"/>
<accession>A0A3R7LX53</accession>
<evidence type="ECO:0000259" key="10">
    <source>
        <dbReference type="Pfam" id="PF07885"/>
    </source>
</evidence>
<evidence type="ECO:0000256" key="5">
    <source>
        <dbReference type="ARBA" id="ARBA00023065"/>
    </source>
</evidence>
<dbReference type="PANTHER" id="PTHR11003:SF345">
    <property type="entry name" value="TWIK FAMILY OF POTASSIUM CHANNELS PROTEIN 18"/>
    <property type="match status" value="1"/>
</dbReference>
<evidence type="ECO:0000256" key="8">
    <source>
        <dbReference type="SAM" id="MobiDB-lite"/>
    </source>
</evidence>
<dbReference type="InterPro" id="IPR003280">
    <property type="entry name" value="2pore_dom_K_chnl"/>
</dbReference>
<feature type="region of interest" description="Disordered" evidence="8">
    <location>
        <begin position="189"/>
        <end position="231"/>
    </location>
</feature>
<feature type="compositionally biased region" description="Polar residues" evidence="8">
    <location>
        <begin position="219"/>
        <end position="231"/>
    </location>
</feature>
<keyword evidence="6 9" id="KW-0472">Membrane</keyword>
<dbReference type="GO" id="GO:0015271">
    <property type="term" value="F:outward rectifier potassium channel activity"/>
    <property type="evidence" value="ECO:0007669"/>
    <property type="project" value="TreeGrafter"/>
</dbReference>
<dbReference type="EMBL" id="QCYY01002879">
    <property type="protein sequence ID" value="ROT66869.1"/>
    <property type="molecule type" value="Genomic_DNA"/>
</dbReference>
<gene>
    <name evidence="11" type="ORF">C7M84_015061</name>
</gene>
<keyword evidence="5" id="KW-0406">Ion transport</keyword>
<evidence type="ECO:0000256" key="6">
    <source>
        <dbReference type="ARBA" id="ARBA00023136"/>
    </source>
</evidence>
<organism evidence="11 12">
    <name type="scientific">Penaeus vannamei</name>
    <name type="common">Whiteleg shrimp</name>
    <name type="synonym">Litopenaeus vannamei</name>
    <dbReference type="NCBI Taxonomy" id="6689"/>
    <lineage>
        <taxon>Eukaryota</taxon>
        <taxon>Metazoa</taxon>
        <taxon>Ecdysozoa</taxon>
        <taxon>Arthropoda</taxon>
        <taxon>Crustacea</taxon>
        <taxon>Multicrustacea</taxon>
        <taxon>Malacostraca</taxon>
        <taxon>Eumalacostraca</taxon>
        <taxon>Eucarida</taxon>
        <taxon>Decapoda</taxon>
        <taxon>Dendrobranchiata</taxon>
        <taxon>Penaeoidea</taxon>
        <taxon>Penaeidae</taxon>
        <taxon>Penaeus</taxon>
    </lineage>
</organism>
<feature type="domain" description="Potassium channel" evidence="10">
    <location>
        <begin position="2"/>
        <end position="34"/>
    </location>
</feature>
<reference evidence="11 12" key="2">
    <citation type="submission" date="2019-01" db="EMBL/GenBank/DDBJ databases">
        <title>The decoding of complex shrimp genome reveals the adaptation for benthos swimmer, frequently molting mechanism and breeding impact on genome.</title>
        <authorList>
            <person name="Sun Y."/>
            <person name="Gao Y."/>
            <person name="Yu Y."/>
        </authorList>
    </citation>
    <scope>NUCLEOTIDE SEQUENCE [LARGE SCALE GENOMIC DNA]</scope>
    <source>
        <tissue evidence="11">Muscle</tissue>
    </source>
</reference>
<keyword evidence="7 11" id="KW-0407">Ion channel</keyword>
<keyword evidence="4 9" id="KW-1133">Transmembrane helix</keyword>
<feature type="compositionally biased region" description="Basic and acidic residues" evidence="8">
    <location>
        <begin position="536"/>
        <end position="548"/>
    </location>
</feature>
<comment type="subcellular location">
    <subcellularLocation>
        <location evidence="1">Membrane</location>
        <topology evidence="1">Multi-pass membrane protein</topology>
    </subcellularLocation>
</comment>
<feature type="region of interest" description="Disordered" evidence="8">
    <location>
        <begin position="332"/>
        <end position="362"/>
    </location>
</feature>
<proteinExistence type="predicted"/>
<evidence type="ECO:0000256" key="1">
    <source>
        <dbReference type="ARBA" id="ARBA00004141"/>
    </source>
</evidence>
<feature type="transmembrane region" description="Helical" evidence="9">
    <location>
        <begin position="88"/>
        <end position="108"/>
    </location>
</feature>
<comment type="caution">
    <text evidence="11">The sequence shown here is derived from an EMBL/GenBank/DDBJ whole genome shotgun (WGS) entry which is preliminary data.</text>
</comment>
<sequence length="564" mass="61747">MSPATPWGRVFCILYALVGVPLNGILVAVLADIFSSKVVNSHVRARAKRYESRLGVATDAVLYLVPGFIVFLFVPAAVLLAVEDGWSFIDSFYFAFITLTTIGFGDYVAGRQDLDHMWIWTYKILMVVWIVFGLGYIVMIHRVEQKIARTLKRQAAKIHQNLHTDLKRLREVVTALSVLDNGAVEDCSKEDLKHYPSQPTIPQGQGDGEDKEDHAPPRSATSEQPSPATERVNTFRQALSEAAVNNVGKKDQLRSLSSLEDVALFLEMVESLLHEHEAGIAKEADDQAHHILSDDDSNSDDDSFGTVVKDVPRKEDLEAGFCNQAFVGDKGGVEDARQKSRRDADNASRKGGKGDEPSVNQRVQQRLNSLLRQKSLKEGVTSSGQLLGEMEGIVCKPFSNPDLYEACGASDCDSVSTFDQRSCNSVPGRINSGCVKSHPNLSDVFPALPSACDAVDHQPVSQHGGQHPEKPAGRRWSVGSESHQQEASRDGHHAPHNFLTGIKLSAARSAKDLSSSLSLLSQWIHGGAPRTQGLQEAEKAREKEKDSGSSDESQEATTPQYTRL</sequence>
<dbReference type="Pfam" id="PF07885">
    <property type="entry name" value="Ion_trans_2"/>
    <property type="match status" value="2"/>
</dbReference>
<dbReference type="PANTHER" id="PTHR11003">
    <property type="entry name" value="POTASSIUM CHANNEL, SUBFAMILY K"/>
    <property type="match status" value="1"/>
</dbReference>
<dbReference type="Gene3D" id="1.10.287.70">
    <property type="match status" value="1"/>
</dbReference>
<dbReference type="AlphaFoldDB" id="A0A3R7LX53"/>
<evidence type="ECO:0000256" key="4">
    <source>
        <dbReference type="ARBA" id="ARBA00022989"/>
    </source>
</evidence>
<keyword evidence="3 9" id="KW-0812">Transmembrane</keyword>
<feature type="transmembrane region" description="Helical" evidence="9">
    <location>
        <begin position="60"/>
        <end position="82"/>
    </location>
</feature>
<keyword evidence="12" id="KW-1185">Reference proteome</keyword>
<dbReference type="GO" id="GO:0030322">
    <property type="term" value="P:stabilization of membrane potential"/>
    <property type="evidence" value="ECO:0007669"/>
    <property type="project" value="TreeGrafter"/>
</dbReference>
<reference evidence="11 12" key="1">
    <citation type="submission" date="2018-04" db="EMBL/GenBank/DDBJ databases">
        <authorList>
            <person name="Zhang X."/>
            <person name="Yuan J."/>
            <person name="Li F."/>
            <person name="Xiang J."/>
        </authorList>
    </citation>
    <scope>NUCLEOTIDE SEQUENCE [LARGE SCALE GENOMIC DNA]</scope>
    <source>
        <tissue evidence="11">Muscle</tissue>
    </source>
</reference>
<feature type="compositionally biased region" description="Basic and acidic residues" evidence="8">
    <location>
        <begin position="483"/>
        <end position="493"/>
    </location>
</feature>
<evidence type="ECO:0000313" key="11">
    <source>
        <dbReference type="EMBL" id="ROT66869.1"/>
    </source>
</evidence>
<feature type="compositionally biased region" description="Basic and acidic residues" evidence="8">
    <location>
        <begin position="332"/>
        <end position="356"/>
    </location>
</feature>
<dbReference type="InterPro" id="IPR013099">
    <property type="entry name" value="K_chnl_dom"/>
</dbReference>
<feature type="transmembrane region" description="Helical" evidence="9">
    <location>
        <begin position="120"/>
        <end position="139"/>
    </location>
</feature>
<evidence type="ECO:0000256" key="9">
    <source>
        <dbReference type="SAM" id="Phobius"/>
    </source>
</evidence>
<dbReference type="SUPFAM" id="SSF81324">
    <property type="entry name" value="Voltage-gated potassium channels"/>
    <property type="match status" value="2"/>
</dbReference>
<evidence type="ECO:0000256" key="7">
    <source>
        <dbReference type="ARBA" id="ARBA00023303"/>
    </source>
</evidence>
<dbReference type="STRING" id="6689.A0A3R7LX53"/>
<name>A0A3R7LX53_PENVA</name>
<protein>
    <submittedName>
        <fullName evidence="11">Open rectifier potassium channel protein 1</fullName>
    </submittedName>
</protein>